<gene>
    <name evidence="3" type="ORF">OLEA9_A094282</name>
</gene>
<name>A0A8S0V6K5_OLEEU</name>
<evidence type="ECO:0000256" key="1">
    <source>
        <dbReference type="ARBA" id="ARBA00044504"/>
    </source>
</evidence>
<comment type="caution">
    <text evidence="3">The sequence shown here is derived from an EMBL/GenBank/DDBJ whole genome shotgun (WGS) entry which is preliminary data.</text>
</comment>
<keyword evidence="2" id="KW-0812">Transmembrane</keyword>
<proteinExistence type="inferred from homology"/>
<feature type="non-terminal residue" evidence="3">
    <location>
        <position position="55"/>
    </location>
</feature>
<reference evidence="3 4" key="1">
    <citation type="submission" date="2019-12" db="EMBL/GenBank/DDBJ databases">
        <authorList>
            <person name="Alioto T."/>
            <person name="Alioto T."/>
            <person name="Gomez Garrido J."/>
        </authorList>
    </citation>
    <scope>NUCLEOTIDE SEQUENCE [LARGE SCALE GENOMIC DNA]</scope>
</reference>
<feature type="non-terminal residue" evidence="3">
    <location>
        <position position="1"/>
    </location>
</feature>
<keyword evidence="4" id="KW-1185">Reference proteome</keyword>
<dbReference type="Gramene" id="OE9A094282T1">
    <property type="protein sequence ID" value="OE9A094282C1"/>
    <property type="gene ID" value="OE9A094282"/>
</dbReference>
<dbReference type="EMBL" id="CACTIH010009138">
    <property type="protein sequence ID" value="CAA3025620.1"/>
    <property type="molecule type" value="Genomic_DNA"/>
</dbReference>
<dbReference type="InterPro" id="IPR036259">
    <property type="entry name" value="MFS_trans_sf"/>
</dbReference>
<keyword evidence="2" id="KW-0472">Membrane</keyword>
<organism evidence="3 4">
    <name type="scientific">Olea europaea subsp. europaea</name>
    <dbReference type="NCBI Taxonomy" id="158383"/>
    <lineage>
        <taxon>Eukaryota</taxon>
        <taxon>Viridiplantae</taxon>
        <taxon>Streptophyta</taxon>
        <taxon>Embryophyta</taxon>
        <taxon>Tracheophyta</taxon>
        <taxon>Spermatophyta</taxon>
        <taxon>Magnoliopsida</taxon>
        <taxon>eudicotyledons</taxon>
        <taxon>Gunneridae</taxon>
        <taxon>Pentapetalae</taxon>
        <taxon>asterids</taxon>
        <taxon>lamiids</taxon>
        <taxon>Lamiales</taxon>
        <taxon>Oleaceae</taxon>
        <taxon>Oleeae</taxon>
        <taxon>Olea</taxon>
    </lineage>
</organism>
<sequence>FSEMFTAVGLLEFFYKQSIKANEMQSFLTAMTYSFGVYLSSLLVSLVYKITSSGS</sequence>
<dbReference type="Gene3D" id="1.20.1250.20">
    <property type="entry name" value="MFS general substrate transporter like domains"/>
    <property type="match status" value="1"/>
</dbReference>
<protein>
    <submittedName>
        <fullName evidence="3">NRT1 PTR FAMILY -like</fullName>
    </submittedName>
</protein>
<evidence type="ECO:0000313" key="4">
    <source>
        <dbReference type="Proteomes" id="UP000594638"/>
    </source>
</evidence>
<dbReference type="Proteomes" id="UP000594638">
    <property type="component" value="Unassembled WGS sequence"/>
</dbReference>
<dbReference type="AlphaFoldDB" id="A0A8S0V6K5"/>
<evidence type="ECO:0000256" key="2">
    <source>
        <dbReference type="SAM" id="Phobius"/>
    </source>
</evidence>
<evidence type="ECO:0000313" key="3">
    <source>
        <dbReference type="EMBL" id="CAA3025620.1"/>
    </source>
</evidence>
<dbReference type="OrthoDB" id="8904098at2759"/>
<feature type="transmembrane region" description="Helical" evidence="2">
    <location>
        <begin position="27"/>
        <end position="48"/>
    </location>
</feature>
<keyword evidence="2" id="KW-1133">Transmembrane helix</keyword>
<accession>A0A8S0V6K5</accession>
<comment type="similarity">
    <text evidence="1">Belongs to the major facilitator superfamily. Phosphate:H(+) symporter (TC 2.A.1.9) family.</text>
</comment>